<gene>
    <name evidence="3" type="primary">PDP2</name>
    <name evidence="3" type="ORF">HK097_010364</name>
</gene>
<dbReference type="SMART" id="SM00332">
    <property type="entry name" value="PP2Cc"/>
    <property type="match status" value="1"/>
</dbReference>
<comment type="caution">
    <text evidence="3">The sequence shown here is derived from an EMBL/GenBank/DDBJ whole genome shotgun (WGS) entry which is preliminary data.</text>
</comment>
<reference evidence="3" key="1">
    <citation type="submission" date="2020-05" db="EMBL/GenBank/DDBJ databases">
        <title>Phylogenomic resolution of chytrid fungi.</title>
        <authorList>
            <person name="Stajich J.E."/>
            <person name="Amses K."/>
            <person name="Simmons R."/>
            <person name="Seto K."/>
            <person name="Myers J."/>
            <person name="Bonds A."/>
            <person name="Quandt C.A."/>
            <person name="Barry K."/>
            <person name="Liu P."/>
            <person name="Grigoriev I."/>
            <person name="Longcore J.E."/>
            <person name="James T.Y."/>
        </authorList>
    </citation>
    <scope>NUCLEOTIDE SEQUENCE</scope>
    <source>
        <strain evidence="3">JEL0318</strain>
    </source>
</reference>
<dbReference type="InterPro" id="IPR036457">
    <property type="entry name" value="PPM-type-like_dom_sf"/>
</dbReference>
<proteinExistence type="predicted"/>
<keyword evidence="3" id="KW-0670">Pyruvate</keyword>
<evidence type="ECO:0000256" key="1">
    <source>
        <dbReference type="SAM" id="MobiDB-lite"/>
    </source>
</evidence>
<dbReference type="PROSITE" id="PS51746">
    <property type="entry name" value="PPM_2"/>
    <property type="match status" value="1"/>
</dbReference>
<sequence>MPLTRKGAILGTHAIRSLKRLPRNNLLRIRTLSNTRPTLARSRLNPFVLAAAGVVGASAYWWKSRSPPSETHTTTSPNNKEQSKWPPGTRADLPAYEVNTILRSNESYLLAPGVERIDINALASNNPIEDQHFETLLQKKGPVLLGVLDGHWDPTCGIIVRQHLPAYIETHLKTSKNISTALTSAFDTLDTDLLNLPRQAIKDFDYLDPSEIANLPLETRLHARDVIWPALTGSCAVVAYLDGSDLYVANTGDSRAVLGVRDKSGGWTAKALTDDHQPSNPKEMERLVREHPGEEKTVAFRPGGRGPLRVIGGMMPSRSFGDAKFKWPLEVQAKTDALIQSLPKRGYMWQTPRYCLTPPYMTATPEVRHHTLTPSDAFLVLATDGIFDELTNDEVVKAIASFLESESKPFSNQSHPVVDNNAATHLIRVALSQGEGPEGVSRMLTIPGYSRNYRDDMTVQVVFFKGAREGLGKRRPQHVRQMGEVDHGKRAELRPKL</sequence>
<keyword evidence="4" id="KW-1185">Reference proteome</keyword>
<evidence type="ECO:0000313" key="4">
    <source>
        <dbReference type="Proteomes" id="UP001212841"/>
    </source>
</evidence>
<dbReference type="AlphaFoldDB" id="A0AAD5SAC9"/>
<feature type="region of interest" description="Disordered" evidence="1">
    <location>
        <begin position="473"/>
        <end position="497"/>
    </location>
</feature>
<feature type="domain" description="PPM-type phosphatase" evidence="2">
    <location>
        <begin position="130"/>
        <end position="464"/>
    </location>
</feature>
<dbReference type="PANTHER" id="PTHR13832:SF792">
    <property type="entry name" value="GM14286P"/>
    <property type="match status" value="1"/>
</dbReference>
<evidence type="ECO:0000313" key="3">
    <source>
        <dbReference type="EMBL" id="KAJ3048635.1"/>
    </source>
</evidence>
<dbReference type="EMBL" id="JADGJD010000762">
    <property type="protein sequence ID" value="KAJ3048635.1"/>
    <property type="molecule type" value="Genomic_DNA"/>
</dbReference>
<dbReference type="InterPro" id="IPR001932">
    <property type="entry name" value="PPM-type_phosphatase-like_dom"/>
</dbReference>
<dbReference type="GO" id="GO:0005739">
    <property type="term" value="C:mitochondrion"/>
    <property type="evidence" value="ECO:0007669"/>
    <property type="project" value="TreeGrafter"/>
</dbReference>
<accession>A0AAD5SAC9</accession>
<dbReference type="Gene3D" id="3.60.40.10">
    <property type="entry name" value="PPM-type phosphatase domain"/>
    <property type="match status" value="1"/>
</dbReference>
<dbReference type="SUPFAM" id="SSF81606">
    <property type="entry name" value="PP2C-like"/>
    <property type="match status" value="1"/>
</dbReference>
<dbReference type="Pfam" id="PF00481">
    <property type="entry name" value="PP2C"/>
    <property type="match status" value="1"/>
</dbReference>
<dbReference type="GO" id="GO:0004741">
    <property type="term" value="F:[pyruvate dehydrogenase (acetyl-transferring)]-phosphatase activity"/>
    <property type="evidence" value="ECO:0007669"/>
    <property type="project" value="TreeGrafter"/>
</dbReference>
<feature type="compositionally biased region" description="Basic and acidic residues" evidence="1">
    <location>
        <begin position="481"/>
        <end position="497"/>
    </location>
</feature>
<dbReference type="Proteomes" id="UP001212841">
    <property type="component" value="Unassembled WGS sequence"/>
</dbReference>
<dbReference type="CDD" id="cd00143">
    <property type="entry name" value="PP2Cc"/>
    <property type="match status" value="1"/>
</dbReference>
<feature type="region of interest" description="Disordered" evidence="1">
    <location>
        <begin position="65"/>
        <end position="90"/>
    </location>
</feature>
<protein>
    <submittedName>
        <fullName evidence="3">Pyruvate dehyrogenase phosphatase catalytic subunit</fullName>
    </submittedName>
</protein>
<dbReference type="PANTHER" id="PTHR13832">
    <property type="entry name" value="PROTEIN PHOSPHATASE 2C"/>
    <property type="match status" value="1"/>
</dbReference>
<dbReference type="InterPro" id="IPR015655">
    <property type="entry name" value="PP2C"/>
</dbReference>
<organism evidence="3 4">
    <name type="scientific">Rhizophlyctis rosea</name>
    <dbReference type="NCBI Taxonomy" id="64517"/>
    <lineage>
        <taxon>Eukaryota</taxon>
        <taxon>Fungi</taxon>
        <taxon>Fungi incertae sedis</taxon>
        <taxon>Chytridiomycota</taxon>
        <taxon>Chytridiomycota incertae sedis</taxon>
        <taxon>Chytridiomycetes</taxon>
        <taxon>Rhizophlyctidales</taxon>
        <taxon>Rhizophlyctidaceae</taxon>
        <taxon>Rhizophlyctis</taxon>
    </lineage>
</organism>
<evidence type="ECO:0000259" key="2">
    <source>
        <dbReference type="PROSITE" id="PS51746"/>
    </source>
</evidence>
<name>A0AAD5SAC9_9FUNG</name>
<feature type="compositionally biased region" description="Low complexity" evidence="1">
    <location>
        <begin position="65"/>
        <end position="77"/>
    </location>
</feature>